<gene>
    <name evidence="3" type="ORF">COT78_00250</name>
</gene>
<dbReference type="Proteomes" id="UP000231382">
    <property type="component" value="Unassembled WGS sequence"/>
</dbReference>
<sequence>MRKLWFALVVSCVLLTVGCSGGGGGSTALTPAENDNNANDTGNADTTDDSSTTDNSSSESKDESFYIKFYSSDPWPSSTSLTLGVFSDELVLDGKYKTEACRNLHGNGSALWISKDVSLPDPPSYLEGDGQARCCLMIWYDNDYDGKWNYQTERLERQVKSNSKVLGLIYDSKYDPGNRWWICYYDTRELIAPANGYSLSLILN</sequence>
<evidence type="ECO:0000313" key="4">
    <source>
        <dbReference type="Proteomes" id="UP000231382"/>
    </source>
</evidence>
<evidence type="ECO:0000256" key="1">
    <source>
        <dbReference type="SAM" id="MobiDB-lite"/>
    </source>
</evidence>
<organism evidence="3 4">
    <name type="scientific">Candidatus Berkelbacteria bacterium CG10_big_fil_rev_8_21_14_0_10_43_13</name>
    <dbReference type="NCBI Taxonomy" id="1974514"/>
    <lineage>
        <taxon>Bacteria</taxon>
        <taxon>Candidatus Berkelbacteria</taxon>
    </lineage>
</organism>
<protein>
    <recommendedName>
        <fullName evidence="5">Lipoprotein</fullName>
    </recommendedName>
</protein>
<evidence type="ECO:0000256" key="2">
    <source>
        <dbReference type="SAM" id="SignalP"/>
    </source>
</evidence>
<feature type="signal peptide" evidence="2">
    <location>
        <begin position="1"/>
        <end position="22"/>
    </location>
</feature>
<name>A0A2H0W7J6_9BACT</name>
<accession>A0A2H0W7J6</accession>
<dbReference type="PROSITE" id="PS51257">
    <property type="entry name" value="PROKAR_LIPOPROTEIN"/>
    <property type="match status" value="1"/>
</dbReference>
<feature type="region of interest" description="Disordered" evidence="1">
    <location>
        <begin position="29"/>
        <end position="59"/>
    </location>
</feature>
<feature type="compositionally biased region" description="Low complexity" evidence="1">
    <location>
        <begin position="32"/>
        <end position="58"/>
    </location>
</feature>
<proteinExistence type="predicted"/>
<evidence type="ECO:0000313" key="3">
    <source>
        <dbReference type="EMBL" id="PIS08062.1"/>
    </source>
</evidence>
<comment type="caution">
    <text evidence="3">The sequence shown here is derived from an EMBL/GenBank/DDBJ whole genome shotgun (WGS) entry which is preliminary data.</text>
</comment>
<dbReference type="AlphaFoldDB" id="A0A2H0W7J6"/>
<keyword evidence="2" id="KW-0732">Signal</keyword>
<evidence type="ECO:0008006" key="5">
    <source>
        <dbReference type="Google" id="ProtNLM"/>
    </source>
</evidence>
<dbReference type="EMBL" id="PEZW01000002">
    <property type="protein sequence ID" value="PIS08062.1"/>
    <property type="molecule type" value="Genomic_DNA"/>
</dbReference>
<feature type="chain" id="PRO_5013829932" description="Lipoprotein" evidence="2">
    <location>
        <begin position="23"/>
        <end position="204"/>
    </location>
</feature>
<reference evidence="4" key="1">
    <citation type="submission" date="2017-09" db="EMBL/GenBank/DDBJ databases">
        <title>Depth-based differentiation of microbial function through sediment-hosted aquifers and enrichment of novel symbionts in the deep terrestrial subsurface.</title>
        <authorList>
            <person name="Probst A.J."/>
            <person name="Ladd B."/>
            <person name="Jarett J.K."/>
            <person name="Geller-Mcgrath D.E."/>
            <person name="Sieber C.M.K."/>
            <person name="Emerson J.B."/>
            <person name="Anantharaman K."/>
            <person name="Thomas B.C."/>
            <person name="Malmstrom R."/>
            <person name="Stieglmeier M."/>
            <person name="Klingl A."/>
            <person name="Woyke T."/>
            <person name="Ryan C.M."/>
            <person name="Banfield J.F."/>
        </authorList>
    </citation>
    <scope>NUCLEOTIDE SEQUENCE [LARGE SCALE GENOMIC DNA]</scope>
</reference>